<gene>
    <name evidence="2" type="ORF">GUJ93_ZPchr0008g12405</name>
</gene>
<reference evidence="2" key="2">
    <citation type="submission" date="2021-02" db="EMBL/GenBank/DDBJ databases">
        <authorList>
            <person name="Kimball J.A."/>
            <person name="Haas M.W."/>
            <person name="Macchietto M."/>
            <person name="Kono T."/>
            <person name="Duquette J."/>
            <person name="Shao M."/>
        </authorList>
    </citation>
    <scope>NUCLEOTIDE SEQUENCE</scope>
    <source>
        <tissue evidence="2">Fresh leaf tissue</tissue>
    </source>
</reference>
<proteinExistence type="predicted"/>
<reference evidence="2" key="1">
    <citation type="journal article" date="2021" name="bioRxiv">
        <title>Whole Genome Assembly and Annotation of Northern Wild Rice, Zizania palustris L., Supports a Whole Genome Duplication in the Zizania Genus.</title>
        <authorList>
            <person name="Haas M."/>
            <person name="Kono T."/>
            <person name="Macchietto M."/>
            <person name="Millas R."/>
            <person name="McGilp L."/>
            <person name="Shao M."/>
            <person name="Duquette J."/>
            <person name="Hirsch C.N."/>
            <person name="Kimball J."/>
        </authorList>
    </citation>
    <scope>NUCLEOTIDE SEQUENCE</scope>
    <source>
        <tissue evidence="2">Fresh leaf tissue</tissue>
    </source>
</reference>
<dbReference type="AlphaFoldDB" id="A0A8J5R7Y7"/>
<name>A0A8J5R7Y7_ZIZPA</name>
<sequence>MTPVKCTTRAASGNASADDPGGGGWYRVRGAEQWAPPWHGGIGGAACAGMRISHLVDPFLLFPRPSWAFGTSPTLDRPRPGKKRVRPNQAHILDKVD</sequence>
<dbReference type="EMBL" id="JAAALK010000290">
    <property type="protein sequence ID" value="KAG8046093.1"/>
    <property type="molecule type" value="Genomic_DNA"/>
</dbReference>
<keyword evidence="3" id="KW-1185">Reference proteome</keyword>
<comment type="caution">
    <text evidence="2">The sequence shown here is derived from an EMBL/GenBank/DDBJ whole genome shotgun (WGS) entry which is preliminary data.</text>
</comment>
<evidence type="ECO:0000313" key="2">
    <source>
        <dbReference type="EMBL" id="KAG8046093.1"/>
    </source>
</evidence>
<organism evidence="2 3">
    <name type="scientific">Zizania palustris</name>
    <name type="common">Northern wild rice</name>
    <dbReference type="NCBI Taxonomy" id="103762"/>
    <lineage>
        <taxon>Eukaryota</taxon>
        <taxon>Viridiplantae</taxon>
        <taxon>Streptophyta</taxon>
        <taxon>Embryophyta</taxon>
        <taxon>Tracheophyta</taxon>
        <taxon>Spermatophyta</taxon>
        <taxon>Magnoliopsida</taxon>
        <taxon>Liliopsida</taxon>
        <taxon>Poales</taxon>
        <taxon>Poaceae</taxon>
        <taxon>BOP clade</taxon>
        <taxon>Oryzoideae</taxon>
        <taxon>Oryzeae</taxon>
        <taxon>Zizaniinae</taxon>
        <taxon>Zizania</taxon>
    </lineage>
</organism>
<protein>
    <submittedName>
        <fullName evidence="2">Uncharacterized protein</fullName>
    </submittedName>
</protein>
<feature type="region of interest" description="Disordered" evidence="1">
    <location>
        <begin position="1"/>
        <end position="24"/>
    </location>
</feature>
<dbReference type="Proteomes" id="UP000729402">
    <property type="component" value="Unassembled WGS sequence"/>
</dbReference>
<accession>A0A8J5R7Y7</accession>
<evidence type="ECO:0000313" key="3">
    <source>
        <dbReference type="Proteomes" id="UP000729402"/>
    </source>
</evidence>
<evidence type="ECO:0000256" key="1">
    <source>
        <dbReference type="SAM" id="MobiDB-lite"/>
    </source>
</evidence>
<feature type="region of interest" description="Disordered" evidence="1">
    <location>
        <begin position="68"/>
        <end position="97"/>
    </location>
</feature>